<proteinExistence type="predicted"/>
<name>A0A1E3PA71_WICAA</name>
<gene>
    <name evidence="1" type="ORF">WICANDRAFT_87663</name>
</gene>
<dbReference type="EMBL" id="KV454208">
    <property type="protein sequence ID" value="ODQ62291.1"/>
    <property type="molecule type" value="Genomic_DNA"/>
</dbReference>
<dbReference type="GeneID" id="30203366"/>
<protein>
    <submittedName>
        <fullName evidence="1">Uncharacterized protein</fullName>
    </submittedName>
</protein>
<dbReference type="Proteomes" id="UP000094112">
    <property type="component" value="Unassembled WGS sequence"/>
</dbReference>
<evidence type="ECO:0000313" key="2">
    <source>
        <dbReference type="Proteomes" id="UP000094112"/>
    </source>
</evidence>
<reference evidence="1 2" key="1">
    <citation type="journal article" date="2016" name="Proc. Natl. Acad. Sci. U.S.A.">
        <title>Comparative genomics of biotechnologically important yeasts.</title>
        <authorList>
            <person name="Riley R."/>
            <person name="Haridas S."/>
            <person name="Wolfe K.H."/>
            <person name="Lopes M.R."/>
            <person name="Hittinger C.T."/>
            <person name="Goeker M."/>
            <person name="Salamov A.A."/>
            <person name="Wisecaver J.H."/>
            <person name="Long T.M."/>
            <person name="Calvey C.H."/>
            <person name="Aerts A.L."/>
            <person name="Barry K.W."/>
            <person name="Choi C."/>
            <person name="Clum A."/>
            <person name="Coughlan A.Y."/>
            <person name="Deshpande S."/>
            <person name="Douglass A.P."/>
            <person name="Hanson S.J."/>
            <person name="Klenk H.-P."/>
            <person name="LaButti K.M."/>
            <person name="Lapidus A."/>
            <person name="Lindquist E.A."/>
            <person name="Lipzen A.M."/>
            <person name="Meier-Kolthoff J.P."/>
            <person name="Ohm R.A."/>
            <person name="Otillar R.P."/>
            <person name="Pangilinan J.L."/>
            <person name="Peng Y."/>
            <person name="Rokas A."/>
            <person name="Rosa C.A."/>
            <person name="Scheuner C."/>
            <person name="Sibirny A.A."/>
            <person name="Slot J.C."/>
            <person name="Stielow J.B."/>
            <person name="Sun H."/>
            <person name="Kurtzman C.P."/>
            <person name="Blackwell M."/>
            <person name="Grigoriev I.V."/>
            <person name="Jeffries T.W."/>
        </authorList>
    </citation>
    <scope>NUCLEOTIDE SEQUENCE [LARGE SCALE GENOMIC DNA]</scope>
    <source>
        <strain evidence="2">ATCC 58044 / CBS 1984 / NCYC 433 / NRRL Y-366-8</strain>
    </source>
</reference>
<accession>A0A1E3PA71</accession>
<keyword evidence="2" id="KW-1185">Reference proteome</keyword>
<dbReference type="AlphaFoldDB" id="A0A1E3PA71"/>
<sequence>MELTLQLVQTGTITFGYQLRCSCNHHLILNLLSSILDANFHTIVQIEVEVNSTKH</sequence>
<organism evidence="1 2">
    <name type="scientific">Wickerhamomyces anomalus (strain ATCC 58044 / CBS 1984 / NCYC 433 / NRRL Y-366-8)</name>
    <name type="common">Yeast</name>
    <name type="synonym">Hansenula anomala</name>
    <dbReference type="NCBI Taxonomy" id="683960"/>
    <lineage>
        <taxon>Eukaryota</taxon>
        <taxon>Fungi</taxon>
        <taxon>Dikarya</taxon>
        <taxon>Ascomycota</taxon>
        <taxon>Saccharomycotina</taxon>
        <taxon>Saccharomycetes</taxon>
        <taxon>Phaffomycetales</taxon>
        <taxon>Wickerhamomycetaceae</taxon>
        <taxon>Wickerhamomyces</taxon>
    </lineage>
</organism>
<dbReference type="RefSeq" id="XP_019041498.1">
    <property type="nucleotide sequence ID" value="XM_019186120.1"/>
</dbReference>
<evidence type="ECO:0000313" key="1">
    <source>
        <dbReference type="EMBL" id="ODQ62291.1"/>
    </source>
</evidence>